<evidence type="ECO:0000313" key="2">
    <source>
        <dbReference type="EMBL" id="BDW85398.1"/>
    </source>
</evidence>
<dbReference type="InterPro" id="IPR038696">
    <property type="entry name" value="IalB_sf"/>
</dbReference>
<dbReference type="Gene3D" id="2.60.40.1880">
    <property type="entry name" value="Invasion associated locus B (IalB) protein"/>
    <property type="match status" value="1"/>
</dbReference>
<feature type="chain" id="PRO_5041310235" evidence="1">
    <location>
        <begin position="28"/>
        <end position="215"/>
    </location>
</feature>
<dbReference type="Proteomes" id="UP001337723">
    <property type="component" value="Chromosome"/>
</dbReference>
<protein>
    <submittedName>
        <fullName evidence="2">Invasion-associated locus B family protein</fullName>
    </submittedName>
</protein>
<keyword evidence="3" id="KW-1185">Reference proteome</keyword>
<dbReference type="KEGG" id="rmai:MACH21_15750"/>
<dbReference type="Pfam" id="PF06776">
    <property type="entry name" value="IalB"/>
    <property type="match status" value="1"/>
</dbReference>
<dbReference type="EMBL" id="AP027266">
    <property type="protein sequence ID" value="BDW85398.1"/>
    <property type="molecule type" value="Genomic_DNA"/>
</dbReference>
<accession>A0AA48H9K5</accession>
<dbReference type="AlphaFoldDB" id="A0AA48H9K5"/>
<reference evidence="2 3" key="1">
    <citation type="submission" date="2023-01" db="EMBL/GenBank/DDBJ databases">
        <title>Complete genome sequence of Roseicyclus marinus strain Dej080120_10.</title>
        <authorList>
            <person name="Ueki S."/>
            <person name="Maruyama F."/>
        </authorList>
    </citation>
    <scope>NUCLEOTIDE SEQUENCE [LARGE SCALE GENOMIC DNA]</scope>
    <source>
        <strain evidence="2 3">Dej080120_10</strain>
    </source>
</reference>
<proteinExistence type="predicted"/>
<gene>
    <name evidence="2" type="ORF">MACH21_15750</name>
</gene>
<feature type="signal peptide" evidence="1">
    <location>
        <begin position="1"/>
        <end position="27"/>
    </location>
</feature>
<evidence type="ECO:0000313" key="3">
    <source>
        <dbReference type="Proteomes" id="UP001337723"/>
    </source>
</evidence>
<keyword evidence="1" id="KW-0732">Signal</keyword>
<dbReference type="InterPro" id="IPR010642">
    <property type="entry name" value="Invasion_prot_B"/>
</dbReference>
<dbReference type="RefSeq" id="WP_338276215.1">
    <property type="nucleotide sequence ID" value="NZ_AP027266.1"/>
</dbReference>
<sequence length="215" mass="22847">MSIQRRSNTIMMAALVAVLPVAGLAQTTEPAVEDGLPVGQEVVEIGQTYVAETHGDWEVRCIRAEEGQPEPCQMYQLLLDNNGGAVAEFNIFDLPDEGQVVAGATIVTPLDTLLTPGLRLRVDDGNWSEFPFAFCQPIGCFARLGLTEANLDAFRAGGEAFVALVPLPAPDQVVQLEASLSGFTAGFEALEARNSVAMALFEQLRAAQGEAAPAD</sequence>
<name>A0AA48H9K5_9RHOB</name>
<organism evidence="2 3">
    <name type="scientific">Roseicyclus marinus</name>
    <dbReference type="NCBI Taxonomy" id="2161673"/>
    <lineage>
        <taxon>Bacteria</taxon>
        <taxon>Pseudomonadati</taxon>
        <taxon>Pseudomonadota</taxon>
        <taxon>Alphaproteobacteria</taxon>
        <taxon>Rhodobacterales</taxon>
        <taxon>Roseobacteraceae</taxon>
        <taxon>Roseicyclus</taxon>
    </lineage>
</organism>
<evidence type="ECO:0000256" key="1">
    <source>
        <dbReference type="SAM" id="SignalP"/>
    </source>
</evidence>